<reference evidence="1" key="1">
    <citation type="submission" date="2018-11" db="EMBL/GenBank/DDBJ databases">
        <authorList>
            <person name="Alioto T."/>
            <person name="Alioto T."/>
        </authorList>
    </citation>
    <scope>NUCLEOTIDE SEQUENCE</scope>
</reference>
<accession>A0A8B6D5S5</accession>
<gene>
    <name evidence="1" type="ORF">MGAL_10B021502</name>
</gene>
<proteinExistence type="predicted"/>
<sequence>KLREFIDDDYRKRSLKKICDHEHTRDIADAERTDKTMRNRQSASLSVRVYLSASE</sequence>
<name>A0A8B6D5S5_MYTGA</name>
<protein>
    <submittedName>
        <fullName evidence="1">Uncharacterized protein</fullName>
    </submittedName>
</protein>
<keyword evidence="2" id="KW-1185">Reference proteome</keyword>
<dbReference type="AlphaFoldDB" id="A0A8B6D5S5"/>
<organism evidence="1 2">
    <name type="scientific">Mytilus galloprovincialis</name>
    <name type="common">Mediterranean mussel</name>
    <dbReference type="NCBI Taxonomy" id="29158"/>
    <lineage>
        <taxon>Eukaryota</taxon>
        <taxon>Metazoa</taxon>
        <taxon>Spiralia</taxon>
        <taxon>Lophotrochozoa</taxon>
        <taxon>Mollusca</taxon>
        <taxon>Bivalvia</taxon>
        <taxon>Autobranchia</taxon>
        <taxon>Pteriomorphia</taxon>
        <taxon>Mytilida</taxon>
        <taxon>Mytiloidea</taxon>
        <taxon>Mytilidae</taxon>
        <taxon>Mytilinae</taxon>
        <taxon>Mytilus</taxon>
    </lineage>
</organism>
<dbReference type="EMBL" id="UYJE01002797">
    <property type="protein sequence ID" value="VDI13783.1"/>
    <property type="molecule type" value="Genomic_DNA"/>
</dbReference>
<feature type="non-terminal residue" evidence="1">
    <location>
        <position position="1"/>
    </location>
</feature>
<dbReference type="Proteomes" id="UP000596742">
    <property type="component" value="Unassembled WGS sequence"/>
</dbReference>
<evidence type="ECO:0000313" key="2">
    <source>
        <dbReference type="Proteomes" id="UP000596742"/>
    </source>
</evidence>
<evidence type="ECO:0000313" key="1">
    <source>
        <dbReference type="EMBL" id="VDI13783.1"/>
    </source>
</evidence>
<feature type="non-terminal residue" evidence="1">
    <location>
        <position position="55"/>
    </location>
</feature>
<comment type="caution">
    <text evidence="1">The sequence shown here is derived from an EMBL/GenBank/DDBJ whole genome shotgun (WGS) entry which is preliminary data.</text>
</comment>